<comment type="caution">
    <text evidence="9">The sequence shown here is derived from an EMBL/GenBank/DDBJ whole genome shotgun (WGS) entry which is preliminary data.</text>
</comment>
<keyword evidence="4 8" id="KW-0285">Flavoprotein</keyword>
<protein>
    <recommendedName>
        <fullName evidence="8">Methylenetetrahydrofolate reductase</fullName>
    </recommendedName>
</protein>
<comment type="catalytic activity">
    <reaction evidence="7">
        <text>(6S)-5-methyl-5,6,7,8-tetrahydrofolate + NAD(+) = (6R)-5,10-methylene-5,6,7,8-tetrahydrofolate + NADH + H(+)</text>
        <dbReference type="Rhea" id="RHEA:19821"/>
        <dbReference type="ChEBI" id="CHEBI:15378"/>
        <dbReference type="ChEBI" id="CHEBI:15636"/>
        <dbReference type="ChEBI" id="CHEBI:18608"/>
        <dbReference type="ChEBI" id="CHEBI:57540"/>
        <dbReference type="ChEBI" id="CHEBI:57945"/>
        <dbReference type="EC" id="1.5.1.54"/>
    </reaction>
    <physiologicalReaction direction="right-to-left" evidence="7">
        <dbReference type="Rhea" id="RHEA:19823"/>
    </physiologicalReaction>
</comment>
<evidence type="ECO:0000256" key="4">
    <source>
        <dbReference type="ARBA" id="ARBA00022630"/>
    </source>
</evidence>
<dbReference type="AlphaFoldDB" id="A0A7X5R398"/>
<gene>
    <name evidence="9" type="ORF">FHX76_002471</name>
</gene>
<name>A0A7X5R398_9MICO</name>
<sequence>MRVEIIPSKDAVANIVAHLPRDTTLTVTCLPQHGLEPTLRVSTQLADLGYDVIPHLSARLIVSEAELVAHLDRLADHGIRSLFVIGGDGPQHGGPFADGGELLCAVRENWGKLANLGIAAYPEGHPLFNREQGIDLLLHKQSTADYAVTQLCFQAPVVAEFLRDTAAAGVTLPVWIGLPAAVNWRRLVAIGTKIGVGASLAFARKNSALQLLSAAHFDPQVFSAEVTGALTNWANAESEIALPAGIHLYSFNDFRSLSTSRP</sequence>
<dbReference type="GO" id="GO:0005829">
    <property type="term" value="C:cytosol"/>
    <property type="evidence" value="ECO:0007669"/>
    <property type="project" value="TreeGrafter"/>
</dbReference>
<dbReference type="SUPFAM" id="SSF51730">
    <property type="entry name" value="FAD-linked oxidoreductase"/>
    <property type="match status" value="1"/>
</dbReference>
<dbReference type="InterPro" id="IPR003171">
    <property type="entry name" value="Mehydrof_redctse-like"/>
</dbReference>
<dbReference type="RefSeq" id="WP_167151007.1">
    <property type="nucleotide sequence ID" value="NZ_JAAMOX010000002.1"/>
</dbReference>
<evidence type="ECO:0000313" key="10">
    <source>
        <dbReference type="Proteomes" id="UP000541033"/>
    </source>
</evidence>
<comment type="cofactor">
    <cofactor evidence="1 8">
        <name>FAD</name>
        <dbReference type="ChEBI" id="CHEBI:57692"/>
    </cofactor>
</comment>
<evidence type="ECO:0000256" key="7">
    <source>
        <dbReference type="ARBA" id="ARBA00048628"/>
    </source>
</evidence>
<keyword evidence="10" id="KW-1185">Reference proteome</keyword>
<evidence type="ECO:0000313" key="9">
    <source>
        <dbReference type="EMBL" id="NIH54575.1"/>
    </source>
</evidence>
<dbReference type="PANTHER" id="PTHR45754">
    <property type="entry name" value="METHYLENETETRAHYDROFOLATE REDUCTASE"/>
    <property type="match status" value="1"/>
</dbReference>
<evidence type="ECO:0000256" key="5">
    <source>
        <dbReference type="ARBA" id="ARBA00022827"/>
    </source>
</evidence>
<evidence type="ECO:0000256" key="3">
    <source>
        <dbReference type="ARBA" id="ARBA00006743"/>
    </source>
</evidence>
<evidence type="ECO:0000256" key="6">
    <source>
        <dbReference type="ARBA" id="ARBA00023002"/>
    </source>
</evidence>
<proteinExistence type="inferred from homology"/>
<accession>A0A7X5R398</accession>
<evidence type="ECO:0000256" key="2">
    <source>
        <dbReference type="ARBA" id="ARBA00004777"/>
    </source>
</evidence>
<comment type="similarity">
    <text evidence="3 8">Belongs to the methylenetetrahydrofolate reductase family.</text>
</comment>
<keyword evidence="5 8" id="KW-0274">FAD</keyword>
<dbReference type="Proteomes" id="UP000541033">
    <property type="component" value="Unassembled WGS sequence"/>
</dbReference>
<dbReference type="Gene3D" id="3.20.20.220">
    <property type="match status" value="1"/>
</dbReference>
<comment type="pathway">
    <text evidence="2 8">One-carbon metabolism; tetrahydrofolate interconversion.</text>
</comment>
<dbReference type="InterPro" id="IPR029041">
    <property type="entry name" value="FAD-linked_oxidoreductase-like"/>
</dbReference>
<dbReference type="GO" id="GO:0071949">
    <property type="term" value="F:FAD binding"/>
    <property type="evidence" value="ECO:0007669"/>
    <property type="project" value="TreeGrafter"/>
</dbReference>
<dbReference type="GO" id="GO:0009086">
    <property type="term" value="P:methionine biosynthetic process"/>
    <property type="evidence" value="ECO:0007669"/>
    <property type="project" value="TreeGrafter"/>
</dbReference>
<evidence type="ECO:0000256" key="1">
    <source>
        <dbReference type="ARBA" id="ARBA00001974"/>
    </source>
</evidence>
<dbReference type="EMBL" id="JAAMOX010000002">
    <property type="protein sequence ID" value="NIH54575.1"/>
    <property type="molecule type" value="Genomic_DNA"/>
</dbReference>
<keyword evidence="6 8" id="KW-0560">Oxidoreductase</keyword>
<reference evidence="9 10" key="1">
    <citation type="submission" date="2020-02" db="EMBL/GenBank/DDBJ databases">
        <title>Sequencing the genomes of 1000 actinobacteria strains.</title>
        <authorList>
            <person name="Klenk H.-P."/>
        </authorList>
    </citation>
    <scope>NUCLEOTIDE SEQUENCE [LARGE SCALE GENOMIC DNA]</scope>
    <source>
        <strain evidence="9 10">DSM 27960</strain>
    </source>
</reference>
<dbReference type="UniPathway" id="UPA00193"/>
<dbReference type="GO" id="GO:0035999">
    <property type="term" value="P:tetrahydrofolate interconversion"/>
    <property type="evidence" value="ECO:0007669"/>
    <property type="project" value="UniProtKB-UniPathway"/>
</dbReference>
<evidence type="ECO:0000256" key="8">
    <source>
        <dbReference type="RuleBase" id="RU003862"/>
    </source>
</evidence>
<dbReference type="GO" id="GO:0106312">
    <property type="term" value="F:methylenetetrahydrofolate reductase (NADH) activity"/>
    <property type="evidence" value="ECO:0007669"/>
    <property type="project" value="UniProtKB-EC"/>
</dbReference>
<dbReference type="Pfam" id="PF02219">
    <property type="entry name" value="MTHFR"/>
    <property type="match status" value="1"/>
</dbReference>
<organism evidence="9 10">
    <name type="scientific">Lysinibacter cavernae</name>
    <dbReference type="NCBI Taxonomy" id="1640652"/>
    <lineage>
        <taxon>Bacteria</taxon>
        <taxon>Bacillati</taxon>
        <taxon>Actinomycetota</taxon>
        <taxon>Actinomycetes</taxon>
        <taxon>Micrococcales</taxon>
        <taxon>Microbacteriaceae</taxon>
        <taxon>Lysinibacter</taxon>
    </lineage>
</organism>
<dbReference type="PANTHER" id="PTHR45754:SF3">
    <property type="entry name" value="METHYLENETETRAHYDROFOLATE REDUCTASE (NADPH)"/>
    <property type="match status" value="1"/>
</dbReference>